<proteinExistence type="inferred from homology"/>
<dbReference type="PANTHER" id="PTHR43540:SF6">
    <property type="entry name" value="ISOCHORISMATASE-LIKE DOMAIN-CONTAINING PROTEIN"/>
    <property type="match status" value="1"/>
</dbReference>
<evidence type="ECO:0000313" key="4">
    <source>
        <dbReference type="EMBL" id="TWD87915.1"/>
    </source>
</evidence>
<organism evidence="4 5">
    <name type="scientific">Neobacillus bataviensis</name>
    <dbReference type="NCBI Taxonomy" id="220685"/>
    <lineage>
        <taxon>Bacteria</taxon>
        <taxon>Bacillati</taxon>
        <taxon>Bacillota</taxon>
        <taxon>Bacilli</taxon>
        <taxon>Bacillales</taxon>
        <taxon>Bacillaceae</taxon>
        <taxon>Neobacillus</taxon>
    </lineage>
</organism>
<evidence type="ECO:0000259" key="3">
    <source>
        <dbReference type="Pfam" id="PF00857"/>
    </source>
</evidence>
<dbReference type="CDD" id="cd00431">
    <property type="entry name" value="cysteine_hydrolases"/>
    <property type="match status" value="1"/>
</dbReference>
<dbReference type="GO" id="GO:0016787">
    <property type="term" value="F:hydrolase activity"/>
    <property type="evidence" value="ECO:0007669"/>
    <property type="project" value="UniProtKB-KW"/>
</dbReference>
<sequence>MGQIRPALLIIDMINNFDFTHGPILAQKALKIAEPIKEVKDQFNQQQLPVIFINDHYNLWQADYHRIIEHCRNQYSGPIYKKVLPGENDFFLIKPKHSAFYGTALNTLLHQLTVNTLIVTGIAGNICVLFTANDAYMREYKLLIPNDCIASADDQDNQYALMMMKNVLKAEVKSSQNLSTLYHVNKPSLIE</sequence>
<keyword evidence="5" id="KW-1185">Reference proteome</keyword>
<evidence type="ECO:0000313" key="5">
    <source>
        <dbReference type="Proteomes" id="UP000319671"/>
    </source>
</evidence>
<dbReference type="InterPro" id="IPR036380">
    <property type="entry name" value="Isochorismatase-like_sf"/>
</dbReference>
<keyword evidence="2" id="KW-0378">Hydrolase</keyword>
<dbReference type="InterPro" id="IPR000868">
    <property type="entry name" value="Isochorismatase-like_dom"/>
</dbReference>
<feature type="domain" description="Isochorismatase-like" evidence="3">
    <location>
        <begin position="7"/>
        <end position="167"/>
    </location>
</feature>
<name>A0A561C9S7_9BACI</name>
<dbReference type="Proteomes" id="UP000319671">
    <property type="component" value="Unassembled WGS sequence"/>
</dbReference>
<dbReference type="InterPro" id="IPR050272">
    <property type="entry name" value="Isochorismatase-like_hydrls"/>
</dbReference>
<reference evidence="4 5" key="1">
    <citation type="submission" date="2019-06" db="EMBL/GenBank/DDBJ databases">
        <title>Sorghum-associated microbial communities from plants grown in Nebraska, USA.</title>
        <authorList>
            <person name="Schachtman D."/>
        </authorList>
    </citation>
    <scope>NUCLEOTIDE SEQUENCE [LARGE SCALE GENOMIC DNA]</scope>
    <source>
        <strain evidence="4 5">2482</strain>
    </source>
</reference>
<dbReference type="Pfam" id="PF00857">
    <property type="entry name" value="Isochorismatase"/>
    <property type="match status" value="1"/>
</dbReference>
<dbReference type="AlphaFoldDB" id="A0A561C9S7"/>
<accession>A0A561C9S7</accession>
<comment type="caution">
    <text evidence="4">The sequence shown here is derived from an EMBL/GenBank/DDBJ whole genome shotgun (WGS) entry which is preliminary data.</text>
</comment>
<dbReference type="SUPFAM" id="SSF52499">
    <property type="entry name" value="Isochorismatase-like hydrolases"/>
    <property type="match status" value="1"/>
</dbReference>
<evidence type="ECO:0000256" key="2">
    <source>
        <dbReference type="ARBA" id="ARBA00022801"/>
    </source>
</evidence>
<gene>
    <name evidence="4" type="ORF">FB550_1329</name>
</gene>
<dbReference type="EMBL" id="VIVN01000032">
    <property type="protein sequence ID" value="TWD87915.1"/>
    <property type="molecule type" value="Genomic_DNA"/>
</dbReference>
<dbReference type="Gene3D" id="3.40.50.850">
    <property type="entry name" value="Isochorismatase-like"/>
    <property type="match status" value="1"/>
</dbReference>
<dbReference type="RefSeq" id="WP_144568821.1">
    <property type="nucleotide sequence ID" value="NZ_VIVN01000032.1"/>
</dbReference>
<dbReference type="PANTHER" id="PTHR43540">
    <property type="entry name" value="PEROXYUREIDOACRYLATE/UREIDOACRYLATE AMIDOHYDROLASE-RELATED"/>
    <property type="match status" value="1"/>
</dbReference>
<evidence type="ECO:0000256" key="1">
    <source>
        <dbReference type="ARBA" id="ARBA00006336"/>
    </source>
</evidence>
<comment type="similarity">
    <text evidence="1">Belongs to the isochorismatase family.</text>
</comment>
<protein>
    <submittedName>
        <fullName evidence="4">Nicotinamidase-related amidase</fullName>
    </submittedName>
</protein>